<accession>T1DDN0</accession>
<reference evidence="1" key="1">
    <citation type="submission" date="2013-08" db="EMBL/GenBank/DDBJ databases">
        <authorList>
            <person name="Mendez C."/>
            <person name="Richter M."/>
            <person name="Ferrer M."/>
            <person name="Sanchez J."/>
        </authorList>
    </citation>
    <scope>NUCLEOTIDE SEQUENCE</scope>
</reference>
<dbReference type="GO" id="GO:0016787">
    <property type="term" value="F:hydrolase activity"/>
    <property type="evidence" value="ECO:0007669"/>
    <property type="project" value="UniProtKB-KW"/>
</dbReference>
<gene>
    <name evidence="1" type="ORF">B1A_01224</name>
</gene>
<keyword evidence="1" id="KW-0378">Hydrolase</keyword>
<organism evidence="1">
    <name type="scientific">mine drainage metagenome</name>
    <dbReference type="NCBI Taxonomy" id="410659"/>
    <lineage>
        <taxon>unclassified sequences</taxon>
        <taxon>metagenomes</taxon>
        <taxon>ecological metagenomes</taxon>
    </lineage>
</organism>
<dbReference type="AlphaFoldDB" id="T1DDN0"/>
<sequence>GRQQQWIMSDRGSLVGHKVTVTEWIAVAREIHCKNFPESSYLALLHCLNSAHNAPQWLGVRESVMLEAHLLSGNDRTSGKLDLFKRMAPPTNTGWGTSHVHMKYRPYFVGNAP</sequence>
<comment type="caution">
    <text evidence="1">The sequence shown here is derived from an EMBL/GenBank/DDBJ whole genome shotgun (WGS) entry which is preliminary data.</text>
</comment>
<dbReference type="EMBL" id="AUZX01000932">
    <property type="protein sequence ID" value="EQD80120.1"/>
    <property type="molecule type" value="Genomic_DNA"/>
</dbReference>
<reference evidence="1" key="2">
    <citation type="journal article" date="2014" name="ISME J.">
        <title>Microbial stratification in low pH oxic and suboxic macroscopic growths along an acid mine drainage.</title>
        <authorList>
            <person name="Mendez-Garcia C."/>
            <person name="Mesa V."/>
            <person name="Sprenger R.R."/>
            <person name="Richter M."/>
            <person name="Diez M.S."/>
            <person name="Solano J."/>
            <person name="Bargiela R."/>
            <person name="Golyshina O.V."/>
            <person name="Manteca A."/>
            <person name="Ramos J.L."/>
            <person name="Gallego J.R."/>
            <person name="Llorente I."/>
            <person name="Martins Dos Santos V.A."/>
            <person name="Jensen O.N."/>
            <person name="Pelaez A.I."/>
            <person name="Sanchez J."/>
            <person name="Ferrer M."/>
        </authorList>
    </citation>
    <scope>NUCLEOTIDE SEQUENCE</scope>
</reference>
<proteinExistence type="predicted"/>
<evidence type="ECO:0000313" key="1">
    <source>
        <dbReference type="EMBL" id="EQD80120.1"/>
    </source>
</evidence>
<protein>
    <submittedName>
        <fullName evidence="1">Metal-dependent phosphohydrolase, HD region</fullName>
    </submittedName>
</protein>
<feature type="non-terminal residue" evidence="1">
    <location>
        <position position="1"/>
    </location>
</feature>
<name>T1DDN0_9ZZZZ</name>